<proteinExistence type="inferred from homology"/>
<dbReference type="AlphaFoldDB" id="X1LT08"/>
<dbReference type="Pfam" id="PF01370">
    <property type="entry name" value="Epimerase"/>
    <property type="match status" value="1"/>
</dbReference>
<dbReference type="EMBL" id="BARV01021317">
    <property type="protein sequence ID" value="GAI22238.1"/>
    <property type="molecule type" value="Genomic_DNA"/>
</dbReference>
<dbReference type="PANTHER" id="PTHR43725">
    <property type="entry name" value="UDP-GLUCOSE 4-EPIMERASE"/>
    <property type="match status" value="1"/>
</dbReference>
<dbReference type="PANTHER" id="PTHR43725:SF53">
    <property type="entry name" value="UDP-ARABINOSE 4-EPIMERASE 1"/>
    <property type="match status" value="1"/>
</dbReference>
<dbReference type="Gene3D" id="3.40.50.720">
    <property type="entry name" value="NAD(P)-binding Rossmann-like Domain"/>
    <property type="match status" value="1"/>
</dbReference>
<feature type="non-terminal residue" evidence="3">
    <location>
        <position position="79"/>
    </location>
</feature>
<protein>
    <recommendedName>
        <fullName evidence="2">NAD-dependent epimerase/dehydratase domain-containing protein</fullName>
    </recommendedName>
</protein>
<sequence>MSKKVLVTGGAGFIGSHLVDRLVELGHKVRVFDSLEPQVHGSSQSIPKYLREKCEFIEADIRNRKQLKEALEEIEVIFS</sequence>
<reference evidence="3" key="1">
    <citation type="journal article" date="2014" name="Front. Microbiol.">
        <title>High frequency of phylogenetically diverse reductive dehalogenase-homologous genes in deep subseafloor sedimentary metagenomes.</title>
        <authorList>
            <person name="Kawai M."/>
            <person name="Futagami T."/>
            <person name="Toyoda A."/>
            <person name="Takaki Y."/>
            <person name="Nishi S."/>
            <person name="Hori S."/>
            <person name="Arai W."/>
            <person name="Tsubouchi T."/>
            <person name="Morono Y."/>
            <person name="Uchiyama I."/>
            <person name="Ito T."/>
            <person name="Fujiyama A."/>
            <person name="Inagaki F."/>
            <person name="Takami H."/>
        </authorList>
    </citation>
    <scope>NUCLEOTIDE SEQUENCE</scope>
    <source>
        <strain evidence="3">Expedition CK06-06</strain>
    </source>
</reference>
<feature type="domain" description="NAD-dependent epimerase/dehydratase" evidence="2">
    <location>
        <begin position="5"/>
        <end position="77"/>
    </location>
</feature>
<evidence type="ECO:0000259" key="2">
    <source>
        <dbReference type="Pfam" id="PF01370"/>
    </source>
</evidence>
<evidence type="ECO:0000256" key="1">
    <source>
        <dbReference type="ARBA" id="ARBA00007637"/>
    </source>
</evidence>
<organism evidence="3">
    <name type="scientific">marine sediment metagenome</name>
    <dbReference type="NCBI Taxonomy" id="412755"/>
    <lineage>
        <taxon>unclassified sequences</taxon>
        <taxon>metagenomes</taxon>
        <taxon>ecological metagenomes</taxon>
    </lineage>
</organism>
<dbReference type="SUPFAM" id="SSF51735">
    <property type="entry name" value="NAD(P)-binding Rossmann-fold domains"/>
    <property type="match status" value="1"/>
</dbReference>
<comment type="similarity">
    <text evidence="1">Belongs to the NAD(P)-dependent epimerase/dehydratase family.</text>
</comment>
<accession>X1LT08</accession>
<evidence type="ECO:0000313" key="3">
    <source>
        <dbReference type="EMBL" id="GAI22238.1"/>
    </source>
</evidence>
<gene>
    <name evidence="3" type="ORF">S06H3_35343</name>
</gene>
<dbReference type="InterPro" id="IPR001509">
    <property type="entry name" value="Epimerase_deHydtase"/>
</dbReference>
<dbReference type="InterPro" id="IPR036291">
    <property type="entry name" value="NAD(P)-bd_dom_sf"/>
</dbReference>
<comment type="caution">
    <text evidence="3">The sequence shown here is derived from an EMBL/GenBank/DDBJ whole genome shotgun (WGS) entry which is preliminary data.</text>
</comment>
<name>X1LT08_9ZZZZ</name>